<dbReference type="InterPro" id="IPR051679">
    <property type="entry name" value="DASS-Related_Transporters"/>
</dbReference>
<evidence type="ECO:0000256" key="6">
    <source>
        <dbReference type="ARBA" id="ARBA00023136"/>
    </source>
</evidence>
<keyword evidence="4" id="KW-0677">Repeat</keyword>
<keyword evidence="6 7" id="KW-0472">Membrane</keyword>
<dbReference type="InterPro" id="IPR006037">
    <property type="entry name" value="RCK_C"/>
</dbReference>
<accession>A0ABT5YP61</accession>
<evidence type="ECO:0000313" key="9">
    <source>
        <dbReference type="EMBL" id="MDF2096581.1"/>
    </source>
</evidence>
<evidence type="ECO:0000259" key="8">
    <source>
        <dbReference type="PROSITE" id="PS51202"/>
    </source>
</evidence>
<feature type="transmembrane region" description="Helical" evidence="7">
    <location>
        <begin position="406"/>
        <end position="429"/>
    </location>
</feature>
<name>A0ABT5YP61_9PROT</name>
<dbReference type="InterPro" id="IPR004680">
    <property type="entry name" value="Cit_transptr-like_dom"/>
</dbReference>
<dbReference type="Pfam" id="PF02080">
    <property type="entry name" value="TrkA_C"/>
    <property type="match status" value="1"/>
</dbReference>
<keyword evidence="2" id="KW-0813">Transport</keyword>
<feature type="transmembrane region" description="Helical" evidence="7">
    <location>
        <begin position="449"/>
        <end position="468"/>
    </location>
</feature>
<evidence type="ECO:0000256" key="7">
    <source>
        <dbReference type="SAM" id="Phobius"/>
    </source>
</evidence>
<keyword evidence="3 7" id="KW-0812">Transmembrane</keyword>
<evidence type="ECO:0000256" key="5">
    <source>
        <dbReference type="ARBA" id="ARBA00022989"/>
    </source>
</evidence>
<feature type="transmembrane region" description="Helical" evidence="7">
    <location>
        <begin position="135"/>
        <end position="154"/>
    </location>
</feature>
<feature type="transmembrane region" description="Helical" evidence="7">
    <location>
        <begin position="488"/>
        <end position="508"/>
    </location>
</feature>
<evidence type="ECO:0000313" key="10">
    <source>
        <dbReference type="Proteomes" id="UP001215503"/>
    </source>
</evidence>
<dbReference type="InterPro" id="IPR036721">
    <property type="entry name" value="RCK_C_sf"/>
</dbReference>
<feature type="transmembrane region" description="Helical" evidence="7">
    <location>
        <begin position="94"/>
        <end position="123"/>
    </location>
</feature>
<feature type="domain" description="RCK C-terminal" evidence="8">
    <location>
        <begin position="306"/>
        <end position="390"/>
    </location>
</feature>
<dbReference type="Pfam" id="PF03600">
    <property type="entry name" value="CitMHS"/>
    <property type="match status" value="1"/>
</dbReference>
<evidence type="ECO:0000256" key="3">
    <source>
        <dbReference type="ARBA" id="ARBA00022692"/>
    </source>
</evidence>
<comment type="subcellular location">
    <subcellularLocation>
        <location evidence="1">Membrane</location>
        <topology evidence="1">Multi-pass membrane protein</topology>
    </subcellularLocation>
</comment>
<organism evidence="9 10">
    <name type="scientific">Aquibaculum arenosum</name>
    <dbReference type="NCBI Taxonomy" id="3032591"/>
    <lineage>
        <taxon>Bacteria</taxon>
        <taxon>Pseudomonadati</taxon>
        <taxon>Pseudomonadota</taxon>
        <taxon>Alphaproteobacteria</taxon>
        <taxon>Rhodospirillales</taxon>
        <taxon>Rhodovibrionaceae</taxon>
        <taxon>Aquibaculum</taxon>
    </lineage>
</organism>
<keyword evidence="10" id="KW-1185">Reference proteome</keyword>
<evidence type="ECO:0000256" key="1">
    <source>
        <dbReference type="ARBA" id="ARBA00004141"/>
    </source>
</evidence>
<feature type="transmembrane region" description="Helical" evidence="7">
    <location>
        <begin position="538"/>
        <end position="556"/>
    </location>
</feature>
<dbReference type="Proteomes" id="UP001215503">
    <property type="component" value="Unassembled WGS sequence"/>
</dbReference>
<dbReference type="SUPFAM" id="SSF116726">
    <property type="entry name" value="TrkA C-terminal domain-like"/>
    <property type="match status" value="2"/>
</dbReference>
<proteinExistence type="predicted"/>
<feature type="transmembrane region" description="Helical" evidence="7">
    <location>
        <begin position="174"/>
        <end position="202"/>
    </location>
</feature>
<dbReference type="PANTHER" id="PTHR43652">
    <property type="entry name" value="BASIC AMINO ACID ANTIPORTER YFCC-RELATED"/>
    <property type="match status" value="1"/>
</dbReference>
<feature type="transmembrane region" description="Helical" evidence="7">
    <location>
        <begin position="514"/>
        <end position="531"/>
    </location>
</feature>
<comment type="caution">
    <text evidence="9">The sequence shown here is derived from an EMBL/GenBank/DDBJ whole genome shotgun (WGS) entry which is preliminary data.</text>
</comment>
<dbReference type="RefSeq" id="WP_275823151.1">
    <property type="nucleotide sequence ID" value="NZ_JARHUD010000006.1"/>
</dbReference>
<evidence type="ECO:0000256" key="4">
    <source>
        <dbReference type="ARBA" id="ARBA00022737"/>
    </source>
</evidence>
<dbReference type="Gene3D" id="3.30.70.1450">
    <property type="entry name" value="Regulator of K+ conductance, C-terminal domain"/>
    <property type="match status" value="2"/>
</dbReference>
<feature type="transmembrane region" description="Helical" evidence="7">
    <location>
        <begin position="7"/>
        <end position="24"/>
    </location>
</feature>
<sequence length="598" mass="62636">MAPTLDQTLILALIVAALGLFVWGRLRHDVVALCLLLAAVALGLVPTDGAFAGLGHPAVITVAAVLVLSRALTITGAVDVIANRALPQKAGPTLLILSACLLAAVLSAFMNNVGALALLMPVAIQAADRNSINPALVLMPLSFGSILGGMTTLIGTPPNLIVAGFRNNLDGGSFGMFAFTPVGLPVALVGVAFIAFIGWRLVPRAREGTAREGKLFDVGAYLSEVRLTPEAALEEWTVGELEDKLKGHDAVILALARDERRILVPHRNRRLTENDVVIIEADPEGLSGAASSLGLVLVGRDDENGNQEKHLQSDDVQLQEVVILPDSRLIGNSALEMRLRTRFGLNLIAVSRQGRSRGQRLNRLRFAPGDVLLLQGEEERISNFISVFGCAPLGSRGLRLMQPRQAAIAGALLIGGAATAALGIAPPALTFVGAALLAVLLRVLPLREVYTAIDGSVIVLLAALIPVANAVSQTGAAELVASNLVEHVARGIPVVALAVMLLVTMWLTDVMNNAATAAVMAPIAIGVSRSLDAAADPFLMAVAVGASCAFLTPIGHQNNTLILGPGGYRFGDFWRMGLPLQLLVLAVAVPMILLVWPL</sequence>
<reference evidence="9 10" key="1">
    <citation type="submission" date="2023-03" db="EMBL/GenBank/DDBJ databases">
        <title>Fodinicurvata sp. CAU 1616 isolated from sea sendiment.</title>
        <authorList>
            <person name="Kim W."/>
        </authorList>
    </citation>
    <scope>NUCLEOTIDE SEQUENCE [LARGE SCALE GENOMIC DNA]</scope>
    <source>
        <strain evidence="9 10">CAU 1616</strain>
    </source>
</reference>
<keyword evidence="5 7" id="KW-1133">Transmembrane helix</keyword>
<protein>
    <submittedName>
        <fullName evidence="9">SLC13 family permease</fullName>
    </submittedName>
</protein>
<feature type="transmembrane region" description="Helical" evidence="7">
    <location>
        <begin position="576"/>
        <end position="596"/>
    </location>
</feature>
<dbReference type="PROSITE" id="PS51202">
    <property type="entry name" value="RCK_C"/>
    <property type="match status" value="2"/>
</dbReference>
<feature type="domain" description="RCK C-terminal" evidence="8">
    <location>
        <begin position="207"/>
        <end position="296"/>
    </location>
</feature>
<dbReference type="PANTHER" id="PTHR43652:SF2">
    <property type="entry name" value="BASIC AMINO ACID ANTIPORTER YFCC-RELATED"/>
    <property type="match status" value="1"/>
</dbReference>
<gene>
    <name evidence="9" type="ORF">P2G67_11385</name>
</gene>
<feature type="transmembrane region" description="Helical" evidence="7">
    <location>
        <begin position="30"/>
        <end position="51"/>
    </location>
</feature>
<dbReference type="EMBL" id="JARHUD010000006">
    <property type="protein sequence ID" value="MDF2096581.1"/>
    <property type="molecule type" value="Genomic_DNA"/>
</dbReference>
<evidence type="ECO:0000256" key="2">
    <source>
        <dbReference type="ARBA" id="ARBA00022448"/>
    </source>
</evidence>